<gene>
    <name evidence="2" type="ORF">HME9302_02045</name>
</gene>
<dbReference type="EMBL" id="QBKA01000002">
    <property type="protein sequence ID" value="RDC60829.1"/>
    <property type="molecule type" value="Genomic_DNA"/>
</dbReference>
<dbReference type="InterPro" id="IPR002053">
    <property type="entry name" value="Glyco_hydro_25"/>
</dbReference>
<dbReference type="GO" id="GO:0009253">
    <property type="term" value="P:peptidoglycan catabolic process"/>
    <property type="evidence" value="ECO:0007669"/>
    <property type="project" value="InterPro"/>
</dbReference>
<comment type="similarity">
    <text evidence="1">Belongs to the glycosyl hydrolase 25 family.</text>
</comment>
<accession>A0A369QD33</accession>
<dbReference type="Proteomes" id="UP000253727">
    <property type="component" value="Unassembled WGS sequence"/>
</dbReference>
<keyword evidence="3" id="KW-1185">Reference proteome</keyword>
<dbReference type="GO" id="GO:0003796">
    <property type="term" value="F:lysozyme activity"/>
    <property type="evidence" value="ECO:0007669"/>
    <property type="project" value="InterPro"/>
</dbReference>
<dbReference type="CDD" id="cd00599">
    <property type="entry name" value="GH25_muramidase"/>
    <property type="match status" value="1"/>
</dbReference>
<dbReference type="AlphaFoldDB" id="A0A369QD33"/>
<evidence type="ECO:0000313" key="2">
    <source>
        <dbReference type="EMBL" id="RDC60829.1"/>
    </source>
</evidence>
<organism evidence="2 3">
    <name type="scientific">Alteripontixanthobacter maritimus</name>
    <dbReference type="NCBI Taxonomy" id="2161824"/>
    <lineage>
        <taxon>Bacteria</taxon>
        <taxon>Pseudomonadati</taxon>
        <taxon>Pseudomonadota</taxon>
        <taxon>Alphaproteobacteria</taxon>
        <taxon>Sphingomonadales</taxon>
        <taxon>Erythrobacteraceae</taxon>
        <taxon>Alteripontixanthobacter</taxon>
    </lineage>
</organism>
<proteinExistence type="inferred from homology"/>
<evidence type="ECO:0000256" key="1">
    <source>
        <dbReference type="ARBA" id="ARBA00010646"/>
    </source>
</evidence>
<dbReference type="OrthoDB" id="9798192at2"/>
<protein>
    <recommendedName>
        <fullName evidence="4">Lysozyme</fullName>
    </recommendedName>
</protein>
<name>A0A369QD33_9SPHN</name>
<dbReference type="Gene3D" id="3.20.20.80">
    <property type="entry name" value="Glycosidases"/>
    <property type="match status" value="1"/>
</dbReference>
<dbReference type="Pfam" id="PF01183">
    <property type="entry name" value="Glyco_hydro_25"/>
    <property type="match status" value="1"/>
</dbReference>
<dbReference type="GO" id="GO:0016998">
    <property type="term" value="P:cell wall macromolecule catabolic process"/>
    <property type="evidence" value="ECO:0007669"/>
    <property type="project" value="InterPro"/>
</dbReference>
<reference evidence="2 3" key="1">
    <citation type="submission" date="2018-04" db="EMBL/GenBank/DDBJ databases">
        <title>Altererythrobacter sp. HME9302 genome sequencing and assembly.</title>
        <authorList>
            <person name="Kang H."/>
            <person name="Kim H."/>
            <person name="Joh K."/>
        </authorList>
    </citation>
    <scope>NUCLEOTIDE SEQUENCE [LARGE SCALE GENOMIC DNA]</scope>
    <source>
        <strain evidence="2 3">HME9302</strain>
    </source>
</reference>
<evidence type="ECO:0008006" key="4">
    <source>
        <dbReference type="Google" id="ProtNLM"/>
    </source>
</evidence>
<evidence type="ECO:0000313" key="3">
    <source>
        <dbReference type="Proteomes" id="UP000253727"/>
    </source>
</evidence>
<dbReference type="RefSeq" id="WP_115366911.1">
    <property type="nucleotide sequence ID" value="NZ_QBKA01000002.1"/>
</dbReference>
<comment type="caution">
    <text evidence="2">The sequence shown here is derived from an EMBL/GenBank/DDBJ whole genome shotgun (WGS) entry which is preliminary data.</text>
</comment>
<dbReference type="PROSITE" id="PS51904">
    <property type="entry name" value="GLYCOSYL_HYDROL_F25_2"/>
    <property type="match status" value="1"/>
</dbReference>
<sequence>MAARKPIRHKRVGTSKTACSGWAMKLGALLLLALTAAAGWFWWDTQNWRPDEALFAEQGMLVGDSDGAVNFRTARALGAQFVYLEASDGAEGQNARFANRFEAARAARMRVGAVHRFDPCVMADGQSANFVTMVPRDADLLPPVLSLDTTGASCEERVSDAAIESEVMTLVNQIENHAGQSVILKVSPAFEEQYGLAARMDRNLWLTRTRFEPEYAGRPWLLWTANTALRSDAADEPLRWVVVRP</sequence>
<dbReference type="SUPFAM" id="SSF51445">
    <property type="entry name" value="(Trans)glycosidases"/>
    <property type="match status" value="1"/>
</dbReference>
<dbReference type="InterPro" id="IPR017853">
    <property type="entry name" value="GH"/>
</dbReference>